<evidence type="ECO:0008006" key="4">
    <source>
        <dbReference type="Google" id="ProtNLM"/>
    </source>
</evidence>
<feature type="transmembrane region" description="Helical" evidence="1">
    <location>
        <begin position="333"/>
        <end position="351"/>
    </location>
</feature>
<feature type="transmembrane region" description="Helical" evidence="1">
    <location>
        <begin position="178"/>
        <end position="197"/>
    </location>
</feature>
<sequence>MKKNRFFKMADRQITPRTNWMMFGSILIFTFSYMLFLNFNTPLIADDYVYTFIFGTSTPVLSLADIVISQISYYMSWGGRVIAETLTQLFMFWGKDVFNIANSLCYIIFVLALYFNAVGRKIKPGMLLIVTILVWFFVPMFGQTIVWLTGSCNYLWCGTLILLAILPFRFYEEKQTNCLKSFWFAVIMSPLFFLSGITNENTAGGMILMMLLFCLLYYKRKIRIPFFAYTGILFSVCGFLCMIFAPGNGLRVDNESAVAEVTTMVGSNPIITRFAYFAYNLYALMPLLIVAGIVLVLLFRERGKTGMVVSGIFLFSAAASMIVMLAPPKFPPRAMFGLVAFMIISIVYGLDHLKIRPKELRRLFVVPAFLVILYYVMSLGYVGVDAITVNRQYEARVALIQENKENSVIQVPAIVPLSSHNGMYGLKDVQMDPNHWVNRALADYYGVTNIILEP</sequence>
<evidence type="ECO:0000256" key="1">
    <source>
        <dbReference type="SAM" id="Phobius"/>
    </source>
</evidence>
<reference evidence="2 3" key="1">
    <citation type="journal article" date="2020" name="mSystems">
        <title>Defining Genomic and Predicted Metabolic Features of the Acetobacterium Genus.</title>
        <authorList>
            <person name="Ross D.E."/>
            <person name="Marshall C.W."/>
            <person name="Gulliver D."/>
            <person name="May H.D."/>
            <person name="Norman R.S."/>
        </authorList>
    </citation>
    <scope>NUCLEOTIDE SEQUENCE [LARGE SCALE GENOMIC DNA]</scope>
    <source>
        <strain evidence="2 3">DSM 8238</strain>
    </source>
</reference>
<feature type="transmembrane region" description="Helical" evidence="1">
    <location>
        <begin position="306"/>
        <end position="327"/>
    </location>
</feature>
<feature type="transmembrane region" description="Helical" evidence="1">
    <location>
        <begin position="363"/>
        <end position="384"/>
    </location>
</feature>
<name>A0ABR6WV41_9FIRM</name>
<keyword evidence="1" id="KW-0812">Transmembrane</keyword>
<dbReference type="Pfam" id="PF19528">
    <property type="entry name" value="DUF6056"/>
    <property type="match status" value="1"/>
</dbReference>
<feature type="transmembrane region" description="Helical" evidence="1">
    <location>
        <begin position="153"/>
        <end position="171"/>
    </location>
</feature>
<dbReference type="EMBL" id="WJBC01000010">
    <property type="protein sequence ID" value="MBC3804487.1"/>
    <property type="molecule type" value="Genomic_DNA"/>
</dbReference>
<dbReference type="Proteomes" id="UP000603234">
    <property type="component" value="Unassembled WGS sequence"/>
</dbReference>
<keyword evidence="1" id="KW-1133">Transmembrane helix</keyword>
<dbReference type="InterPro" id="IPR045691">
    <property type="entry name" value="DUF6056"/>
</dbReference>
<comment type="caution">
    <text evidence="2">The sequence shown here is derived from an EMBL/GenBank/DDBJ whole genome shotgun (WGS) entry which is preliminary data.</text>
</comment>
<feature type="transmembrane region" description="Helical" evidence="1">
    <location>
        <begin position="203"/>
        <end position="219"/>
    </location>
</feature>
<evidence type="ECO:0000313" key="2">
    <source>
        <dbReference type="EMBL" id="MBC3804487.1"/>
    </source>
</evidence>
<feature type="transmembrane region" description="Helical" evidence="1">
    <location>
        <begin position="274"/>
        <end position="299"/>
    </location>
</feature>
<proteinExistence type="predicted"/>
<protein>
    <recommendedName>
        <fullName evidence="4">Glucosyl transferase GtrII</fullName>
    </recommendedName>
</protein>
<feature type="transmembrane region" description="Helical" evidence="1">
    <location>
        <begin position="226"/>
        <end position="245"/>
    </location>
</feature>
<feature type="transmembrane region" description="Helical" evidence="1">
    <location>
        <begin position="100"/>
        <end position="119"/>
    </location>
</feature>
<evidence type="ECO:0000313" key="3">
    <source>
        <dbReference type="Proteomes" id="UP000603234"/>
    </source>
</evidence>
<gene>
    <name evidence="2" type="ORF">GH808_08580</name>
</gene>
<feature type="transmembrane region" description="Helical" evidence="1">
    <location>
        <begin position="20"/>
        <end position="36"/>
    </location>
</feature>
<feature type="transmembrane region" description="Helical" evidence="1">
    <location>
        <begin position="126"/>
        <end position="147"/>
    </location>
</feature>
<dbReference type="RefSeq" id="WP_186842370.1">
    <property type="nucleotide sequence ID" value="NZ_WJBC01000010.1"/>
</dbReference>
<organism evidence="2 3">
    <name type="scientific">Acetobacterium fimetarium</name>
    <dbReference type="NCBI Taxonomy" id="52691"/>
    <lineage>
        <taxon>Bacteria</taxon>
        <taxon>Bacillati</taxon>
        <taxon>Bacillota</taxon>
        <taxon>Clostridia</taxon>
        <taxon>Eubacteriales</taxon>
        <taxon>Eubacteriaceae</taxon>
        <taxon>Acetobacterium</taxon>
    </lineage>
</organism>
<keyword evidence="3" id="KW-1185">Reference proteome</keyword>
<accession>A0ABR6WV41</accession>
<keyword evidence="1" id="KW-0472">Membrane</keyword>